<proteinExistence type="predicted"/>
<dbReference type="EMBL" id="FJUW01000031">
    <property type="protein sequence ID" value="CZT04171.1"/>
    <property type="molecule type" value="Genomic_DNA"/>
</dbReference>
<reference evidence="3" key="1">
    <citation type="submission" date="2016-03" db="EMBL/GenBank/DDBJ databases">
        <authorList>
            <person name="Ploux O."/>
        </authorList>
    </citation>
    <scope>NUCLEOTIDE SEQUENCE [LARGE SCALE GENOMIC DNA]</scope>
    <source>
        <strain evidence="3">UK7</strain>
    </source>
</reference>
<gene>
    <name evidence="2" type="ORF">RCO7_10809</name>
</gene>
<comment type="caution">
    <text evidence="2">The sequence shown here is derived from an EMBL/GenBank/DDBJ whole genome shotgun (WGS) entry which is preliminary data.</text>
</comment>
<dbReference type="Proteomes" id="UP000178129">
    <property type="component" value="Unassembled WGS sequence"/>
</dbReference>
<protein>
    <submittedName>
        <fullName evidence="2">Uncharacterized protein</fullName>
    </submittedName>
</protein>
<evidence type="ECO:0000313" key="3">
    <source>
        <dbReference type="Proteomes" id="UP000178129"/>
    </source>
</evidence>
<sequence>MSQFQLLYTKHVLLIPSPAGVKTTGSLPENRSILTESHPIPT</sequence>
<organism evidence="2 3">
    <name type="scientific">Rhynchosporium graminicola</name>
    <dbReference type="NCBI Taxonomy" id="2792576"/>
    <lineage>
        <taxon>Eukaryota</taxon>
        <taxon>Fungi</taxon>
        <taxon>Dikarya</taxon>
        <taxon>Ascomycota</taxon>
        <taxon>Pezizomycotina</taxon>
        <taxon>Leotiomycetes</taxon>
        <taxon>Helotiales</taxon>
        <taxon>Ploettnerulaceae</taxon>
        <taxon>Rhynchosporium</taxon>
    </lineage>
</organism>
<feature type="region of interest" description="Disordered" evidence="1">
    <location>
        <begin position="19"/>
        <end position="42"/>
    </location>
</feature>
<name>A0A1E1L0Y3_9HELO</name>
<evidence type="ECO:0000313" key="2">
    <source>
        <dbReference type="EMBL" id="CZT04171.1"/>
    </source>
</evidence>
<keyword evidence="3" id="KW-1185">Reference proteome</keyword>
<dbReference type="InParanoid" id="A0A1E1L0Y3"/>
<evidence type="ECO:0000256" key="1">
    <source>
        <dbReference type="SAM" id="MobiDB-lite"/>
    </source>
</evidence>
<feature type="compositionally biased region" description="Polar residues" evidence="1">
    <location>
        <begin position="23"/>
        <end position="35"/>
    </location>
</feature>
<dbReference type="AlphaFoldDB" id="A0A1E1L0Y3"/>
<accession>A0A1E1L0Y3</accession>